<dbReference type="Proteomes" id="UP000299102">
    <property type="component" value="Unassembled WGS sequence"/>
</dbReference>
<sequence>MSPDTTLTRDPVMRMQTARRVCRTSYLHARVSTGACVSLRARVVRGQLGRDTGFVKDLKVNQVGGASVCKMDD</sequence>
<proteinExistence type="predicted"/>
<organism evidence="1 2">
    <name type="scientific">Eumeta variegata</name>
    <name type="common">Bagworm moth</name>
    <name type="synonym">Eumeta japonica</name>
    <dbReference type="NCBI Taxonomy" id="151549"/>
    <lineage>
        <taxon>Eukaryota</taxon>
        <taxon>Metazoa</taxon>
        <taxon>Ecdysozoa</taxon>
        <taxon>Arthropoda</taxon>
        <taxon>Hexapoda</taxon>
        <taxon>Insecta</taxon>
        <taxon>Pterygota</taxon>
        <taxon>Neoptera</taxon>
        <taxon>Endopterygota</taxon>
        <taxon>Lepidoptera</taxon>
        <taxon>Glossata</taxon>
        <taxon>Ditrysia</taxon>
        <taxon>Tineoidea</taxon>
        <taxon>Psychidae</taxon>
        <taxon>Oiketicinae</taxon>
        <taxon>Eumeta</taxon>
    </lineage>
</organism>
<protein>
    <submittedName>
        <fullName evidence="1">Uncharacterized protein</fullName>
    </submittedName>
</protein>
<comment type="caution">
    <text evidence="1">The sequence shown here is derived from an EMBL/GenBank/DDBJ whole genome shotgun (WGS) entry which is preliminary data.</text>
</comment>
<gene>
    <name evidence="1" type="ORF">EVAR_102852_1</name>
</gene>
<keyword evidence="2" id="KW-1185">Reference proteome</keyword>
<accession>A0A4C1UN46</accession>
<dbReference type="AlphaFoldDB" id="A0A4C1UN46"/>
<evidence type="ECO:0000313" key="1">
    <source>
        <dbReference type="EMBL" id="GBP27600.1"/>
    </source>
</evidence>
<dbReference type="EMBL" id="BGZK01000196">
    <property type="protein sequence ID" value="GBP27600.1"/>
    <property type="molecule type" value="Genomic_DNA"/>
</dbReference>
<evidence type="ECO:0000313" key="2">
    <source>
        <dbReference type="Proteomes" id="UP000299102"/>
    </source>
</evidence>
<reference evidence="1 2" key="1">
    <citation type="journal article" date="2019" name="Commun. Biol.">
        <title>The bagworm genome reveals a unique fibroin gene that provides high tensile strength.</title>
        <authorList>
            <person name="Kono N."/>
            <person name="Nakamura H."/>
            <person name="Ohtoshi R."/>
            <person name="Tomita M."/>
            <person name="Numata K."/>
            <person name="Arakawa K."/>
        </authorList>
    </citation>
    <scope>NUCLEOTIDE SEQUENCE [LARGE SCALE GENOMIC DNA]</scope>
</reference>
<name>A0A4C1UN46_EUMVA</name>